<dbReference type="Proteomes" id="UP000789366">
    <property type="component" value="Unassembled WGS sequence"/>
</dbReference>
<name>A0ACA9KC74_9GLOM</name>
<sequence length="309" mass="35175">PKQSICRSAIYKKTKLPSSSTAISPTSDVFSDKIVQTPRHLKSQSAIYKKNKIPSSSTAVSPTSKYADVSISVPIDACHDKTDSNVGPITPISMEPITTFPDQGMAKKYNPNKFNCRPSHARFFIIKSFKEDIIYKSIKYGTWGSTEMGNRRLDKAFRDNADKGPIYLFFNVNSSGYYSGMAEMLTPVDYTTYFSAWTQDRWKGVFKVKWIFVKDIPNKEVRHINVTNNENKPVTHSRDTQELLPEAGREMLSIFLNYRNETSILDDFKLYEKRHAGTKKGEIVPTSSEIMVTNTYEPWSDSQSDDLHD</sequence>
<comment type="caution">
    <text evidence="1">The sequence shown here is derived from an EMBL/GenBank/DDBJ whole genome shotgun (WGS) entry which is preliminary data.</text>
</comment>
<evidence type="ECO:0000313" key="1">
    <source>
        <dbReference type="EMBL" id="CAG8464626.1"/>
    </source>
</evidence>
<gene>
    <name evidence="1" type="ORF">SPELUC_LOCUS1412</name>
</gene>
<proteinExistence type="predicted"/>
<keyword evidence="2" id="KW-1185">Reference proteome</keyword>
<organism evidence="1 2">
    <name type="scientific">Cetraspora pellucida</name>
    <dbReference type="NCBI Taxonomy" id="1433469"/>
    <lineage>
        <taxon>Eukaryota</taxon>
        <taxon>Fungi</taxon>
        <taxon>Fungi incertae sedis</taxon>
        <taxon>Mucoromycota</taxon>
        <taxon>Glomeromycotina</taxon>
        <taxon>Glomeromycetes</taxon>
        <taxon>Diversisporales</taxon>
        <taxon>Gigasporaceae</taxon>
        <taxon>Cetraspora</taxon>
    </lineage>
</organism>
<reference evidence="1" key="1">
    <citation type="submission" date="2021-06" db="EMBL/GenBank/DDBJ databases">
        <authorList>
            <person name="Kallberg Y."/>
            <person name="Tangrot J."/>
            <person name="Rosling A."/>
        </authorList>
    </citation>
    <scope>NUCLEOTIDE SEQUENCE</scope>
    <source>
        <strain evidence="1">28 12/20/2015</strain>
    </source>
</reference>
<protein>
    <submittedName>
        <fullName evidence="1">14623_t:CDS:1</fullName>
    </submittedName>
</protein>
<accession>A0ACA9KC74</accession>
<dbReference type="EMBL" id="CAJVPW010000754">
    <property type="protein sequence ID" value="CAG8464626.1"/>
    <property type="molecule type" value="Genomic_DNA"/>
</dbReference>
<evidence type="ECO:0000313" key="2">
    <source>
        <dbReference type="Proteomes" id="UP000789366"/>
    </source>
</evidence>
<feature type="non-terminal residue" evidence="1">
    <location>
        <position position="1"/>
    </location>
</feature>